<organism evidence="2 3">
    <name type="scientific">Pseudoxanthomonas helianthi</name>
    <dbReference type="NCBI Taxonomy" id="1453541"/>
    <lineage>
        <taxon>Bacteria</taxon>
        <taxon>Pseudomonadati</taxon>
        <taxon>Pseudomonadota</taxon>
        <taxon>Gammaproteobacteria</taxon>
        <taxon>Lysobacterales</taxon>
        <taxon>Lysobacteraceae</taxon>
        <taxon>Pseudoxanthomonas</taxon>
    </lineage>
</organism>
<dbReference type="Pfam" id="PF00583">
    <property type="entry name" value="Acetyltransf_1"/>
    <property type="match status" value="1"/>
</dbReference>
<name>A0A940X387_9GAMM</name>
<accession>A0A940X387</accession>
<protein>
    <submittedName>
        <fullName evidence="2">GNAT family N-acetyltransferase</fullName>
    </submittedName>
</protein>
<dbReference type="InterPro" id="IPR000182">
    <property type="entry name" value="GNAT_dom"/>
</dbReference>
<gene>
    <name evidence="2" type="ORF">J5837_07475</name>
</gene>
<evidence type="ECO:0000313" key="2">
    <source>
        <dbReference type="EMBL" id="MBP3984266.1"/>
    </source>
</evidence>
<dbReference type="EMBL" id="JAGKTC010000001">
    <property type="protein sequence ID" value="MBP3984266.1"/>
    <property type="molecule type" value="Genomic_DNA"/>
</dbReference>
<dbReference type="CDD" id="cd04301">
    <property type="entry name" value="NAT_SF"/>
    <property type="match status" value="1"/>
</dbReference>
<dbReference type="InterPro" id="IPR052777">
    <property type="entry name" value="Acetyltransferase_Enz"/>
</dbReference>
<dbReference type="Gene3D" id="3.40.630.30">
    <property type="match status" value="1"/>
</dbReference>
<keyword evidence="3" id="KW-1185">Reference proteome</keyword>
<dbReference type="GO" id="GO:0016747">
    <property type="term" value="F:acyltransferase activity, transferring groups other than amino-acyl groups"/>
    <property type="evidence" value="ECO:0007669"/>
    <property type="project" value="InterPro"/>
</dbReference>
<evidence type="ECO:0000259" key="1">
    <source>
        <dbReference type="PROSITE" id="PS51186"/>
    </source>
</evidence>
<dbReference type="SUPFAM" id="SSF55729">
    <property type="entry name" value="Acyl-CoA N-acyltransferases (Nat)"/>
    <property type="match status" value="1"/>
</dbReference>
<dbReference type="PANTHER" id="PTHR43305:SF1">
    <property type="entry name" value="FAMILY N-ACETYLTRANSFERASE, PUTATIVE (AFU_ORTHOLOGUE AFUA_2G01380)-RELATED"/>
    <property type="match status" value="1"/>
</dbReference>
<reference evidence="2" key="1">
    <citation type="journal article" date="2016" name="Int. J. Syst. Evol. Microbiol.">
        <title>Pseudoxanthomonas helianthi sp. nov., isolated from roots of Jerusalem artichoke (Helianthus tuberosus).</title>
        <authorList>
            <person name="Kittiwongwattana C."/>
            <person name="Thawai C."/>
        </authorList>
    </citation>
    <scope>NUCLEOTIDE SEQUENCE</scope>
    <source>
        <strain evidence="2">110414</strain>
    </source>
</reference>
<feature type="domain" description="N-acetyltransferase" evidence="1">
    <location>
        <begin position="6"/>
        <end position="160"/>
    </location>
</feature>
<comment type="caution">
    <text evidence="2">The sequence shown here is derived from an EMBL/GenBank/DDBJ whole genome shotgun (WGS) entry which is preliminary data.</text>
</comment>
<dbReference type="Proteomes" id="UP000673447">
    <property type="component" value="Unassembled WGS sequence"/>
</dbReference>
<dbReference type="PANTHER" id="PTHR43305">
    <property type="entry name" value="FAMILY N-ACETYLTRANSFERASE, PUTATIVE (AFU_ORTHOLOGUE AFUA_2G01380)-RELATED"/>
    <property type="match status" value="1"/>
</dbReference>
<dbReference type="RefSeq" id="WP_210536039.1">
    <property type="nucleotide sequence ID" value="NZ_JAGKTC010000001.1"/>
</dbReference>
<reference evidence="2" key="2">
    <citation type="submission" date="2021-03" db="EMBL/GenBank/DDBJ databases">
        <authorList>
            <person name="Cao W."/>
        </authorList>
    </citation>
    <scope>NUCLEOTIDE SEQUENCE</scope>
    <source>
        <strain evidence="2">110414</strain>
    </source>
</reference>
<dbReference type="InterPro" id="IPR016181">
    <property type="entry name" value="Acyl_CoA_acyltransferase"/>
</dbReference>
<proteinExistence type="predicted"/>
<sequence length="160" mass="17551">MSDDIVTLRDARFPQDRDCVEALFREYADSLDVDLGFQGFEQEVATLPGAYQAPGGALFLAFRGDDALGCVALRALDAPDVAELKRLYVRPAGRGLALGRRLSETAIARATELGYAHLRLDTLPSMQAAQALYAALGFREIAPYRFNPVDGVRYLELALR</sequence>
<dbReference type="PROSITE" id="PS51186">
    <property type="entry name" value="GNAT"/>
    <property type="match status" value="1"/>
</dbReference>
<dbReference type="AlphaFoldDB" id="A0A940X387"/>
<evidence type="ECO:0000313" key="3">
    <source>
        <dbReference type="Proteomes" id="UP000673447"/>
    </source>
</evidence>